<dbReference type="AlphaFoldDB" id="I5C3T7"/>
<dbReference type="Gene3D" id="3.10.20.10">
    <property type="match status" value="1"/>
</dbReference>
<dbReference type="PIRSF" id="PIRSF015626">
    <property type="entry name" value="FdhD"/>
    <property type="match status" value="1"/>
</dbReference>
<evidence type="ECO:0000256" key="3">
    <source>
        <dbReference type="HAMAP-Rule" id="MF_00187"/>
    </source>
</evidence>
<dbReference type="PANTHER" id="PTHR30592:SF1">
    <property type="entry name" value="SULFUR CARRIER PROTEIN FDHD"/>
    <property type="match status" value="1"/>
</dbReference>
<dbReference type="GO" id="GO:0006777">
    <property type="term" value="P:Mo-molybdopterin cofactor biosynthetic process"/>
    <property type="evidence" value="ECO:0007669"/>
    <property type="project" value="UniProtKB-UniRule"/>
</dbReference>
<dbReference type="PATRIC" id="fig|1189621.3.peg.2051"/>
<dbReference type="Gene3D" id="3.40.140.10">
    <property type="entry name" value="Cytidine Deaminase, domain 2"/>
    <property type="match status" value="1"/>
</dbReference>
<evidence type="ECO:0000313" key="5">
    <source>
        <dbReference type="Proteomes" id="UP000005551"/>
    </source>
</evidence>
<dbReference type="GO" id="GO:0016783">
    <property type="term" value="F:sulfurtransferase activity"/>
    <property type="evidence" value="ECO:0007669"/>
    <property type="project" value="InterPro"/>
</dbReference>
<dbReference type="GO" id="GO:0097163">
    <property type="term" value="F:sulfur carrier activity"/>
    <property type="evidence" value="ECO:0007669"/>
    <property type="project" value="UniProtKB-UniRule"/>
</dbReference>
<keyword evidence="1 3" id="KW-0963">Cytoplasm</keyword>
<keyword evidence="2 3" id="KW-0501">Molybdenum cofactor biosynthesis</keyword>
<proteinExistence type="inferred from homology"/>
<dbReference type="InterPro" id="IPR003786">
    <property type="entry name" value="FdhD"/>
</dbReference>
<evidence type="ECO:0000256" key="1">
    <source>
        <dbReference type="ARBA" id="ARBA00022490"/>
    </source>
</evidence>
<dbReference type="HAMAP" id="MF_00187">
    <property type="entry name" value="FdhD"/>
    <property type="match status" value="1"/>
</dbReference>
<reference evidence="4 5" key="1">
    <citation type="submission" date="2012-05" db="EMBL/GenBank/DDBJ databases">
        <title>Genome sequence of Nitritalea halalkaliphila LW7.</title>
        <authorList>
            <person name="Jangir P.K."/>
            <person name="Singh A."/>
            <person name="Shivaji S."/>
            <person name="Sharma R."/>
        </authorList>
    </citation>
    <scope>NUCLEOTIDE SEQUENCE [LARGE SCALE GENOMIC DNA]</scope>
    <source>
        <strain evidence="4 5">LW7</strain>
    </source>
</reference>
<dbReference type="Proteomes" id="UP000005551">
    <property type="component" value="Unassembled WGS sequence"/>
</dbReference>
<evidence type="ECO:0000256" key="2">
    <source>
        <dbReference type="ARBA" id="ARBA00023150"/>
    </source>
</evidence>
<comment type="caution">
    <text evidence="4">The sequence shown here is derived from an EMBL/GenBank/DDBJ whole genome shotgun (WGS) entry which is preliminary data.</text>
</comment>
<organism evidence="4 5">
    <name type="scientific">Nitritalea halalkaliphila LW7</name>
    <dbReference type="NCBI Taxonomy" id="1189621"/>
    <lineage>
        <taxon>Bacteria</taxon>
        <taxon>Pseudomonadati</taxon>
        <taxon>Bacteroidota</taxon>
        <taxon>Cytophagia</taxon>
        <taxon>Cytophagales</taxon>
        <taxon>Cyclobacteriaceae</taxon>
        <taxon>Nitritalea</taxon>
    </lineage>
</organism>
<protein>
    <recommendedName>
        <fullName evidence="3">Sulfur carrier protein FdhD</fullName>
    </recommendedName>
</protein>
<dbReference type="PANTHER" id="PTHR30592">
    <property type="entry name" value="FORMATE DEHYDROGENASE"/>
    <property type="match status" value="1"/>
</dbReference>
<gene>
    <name evidence="3" type="primary">fdhD</name>
    <name evidence="4" type="ORF">A3SI_09857</name>
</gene>
<dbReference type="GO" id="GO:0005737">
    <property type="term" value="C:cytoplasm"/>
    <property type="evidence" value="ECO:0007669"/>
    <property type="project" value="UniProtKB-SubCell"/>
</dbReference>
<comment type="similarity">
    <text evidence="3">Belongs to the FdhD family.</text>
</comment>
<dbReference type="STRING" id="1189621.A3SI_09857"/>
<feature type="active site" description="Cysteine persulfide intermediate" evidence="3">
    <location>
        <position position="98"/>
    </location>
</feature>
<dbReference type="NCBIfam" id="TIGR00129">
    <property type="entry name" value="fdhD_narQ"/>
    <property type="match status" value="1"/>
</dbReference>
<comment type="function">
    <text evidence="3">Required for formate dehydrogenase (FDH) activity. Acts as a sulfur carrier protein that transfers sulfur from IscS to the molybdenum cofactor prior to its insertion into FDH.</text>
</comment>
<dbReference type="NCBIfam" id="NF001943">
    <property type="entry name" value="PRK00724.1-2"/>
    <property type="match status" value="1"/>
</dbReference>
<feature type="binding site" evidence="3">
    <location>
        <begin position="239"/>
        <end position="244"/>
    </location>
    <ligand>
        <name>Mo-bis(molybdopterin guanine dinucleotide)</name>
        <dbReference type="ChEBI" id="CHEBI:60539"/>
    </ligand>
</feature>
<keyword evidence="5" id="KW-1185">Reference proteome</keyword>
<accession>I5C3T7</accession>
<comment type="subcellular location">
    <subcellularLocation>
        <location evidence="3">Cytoplasm</location>
    </subcellularLocation>
</comment>
<sequence length="268" mass="28740">MAVEEPLEIRLGYGELPFRRELALAVTMRTPGEDAALAVGFLYSEGLIQRPSDLLSVKHCTRVEKPEQFGNVIRVELAPELQFDPARLQRNFYTSSSCGVCGKSSIEAVEQQCSFIPVQEQLFSSEFLLSLPDRLRAAQPNFSASGGIHAAGLFRPDGQLIVVHEDVGRHNAVDKVIGAGFQAGVLPEANLLLQVSGRASFELVQKAGRAGIAVLSAVGAPSSLAVQLAEATGITLLGFNKAGRLNSYTHSARIEGLTSVEIKEKIQG</sequence>
<evidence type="ECO:0000313" key="4">
    <source>
        <dbReference type="EMBL" id="EIM76489.1"/>
    </source>
</evidence>
<dbReference type="Pfam" id="PF02634">
    <property type="entry name" value="FdhD-NarQ"/>
    <property type="match status" value="1"/>
</dbReference>
<dbReference type="InterPro" id="IPR016193">
    <property type="entry name" value="Cytidine_deaminase-like"/>
</dbReference>
<dbReference type="EMBL" id="AJYA01000020">
    <property type="protein sequence ID" value="EIM76489.1"/>
    <property type="molecule type" value="Genomic_DNA"/>
</dbReference>
<dbReference type="SUPFAM" id="SSF53927">
    <property type="entry name" value="Cytidine deaminase-like"/>
    <property type="match status" value="1"/>
</dbReference>
<name>I5C3T7_9BACT</name>